<dbReference type="Ensembl" id="ENSGACT00000006001.1">
    <property type="protein sequence ID" value="ENSGACP00000005984.1"/>
    <property type="gene ID" value="ENSGACG00000004536.1"/>
</dbReference>
<sequence length="141" mass="14879">MCSSDLCSPAGLDQHQDQTSSVTLSSRRPTASPLVPEGGVRRLSSISSIEETLTSHNQTFTLSPASPATDTPTFCDSDPSDFVGRGEGSGGSQTRIPTSRDGPPSSSSPLSEKSRLLQLGEDDQQEEQSVSLQHCQQTPTS</sequence>
<feature type="region of interest" description="Disordered" evidence="1">
    <location>
        <begin position="56"/>
        <end position="141"/>
    </location>
</feature>
<reference evidence="2" key="1">
    <citation type="submission" date="2006-01" db="EMBL/GenBank/DDBJ databases">
        <authorList>
            <person name="Lindblad-Toh K."/>
            <person name="Mauceli E."/>
            <person name="Grabherr M."/>
            <person name="Chang J.L."/>
            <person name="Lander E.S."/>
        </authorList>
    </citation>
    <scope>NUCLEOTIDE SEQUENCE [LARGE SCALE GENOMIC DNA]</scope>
</reference>
<feature type="compositionally biased region" description="Polar residues" evidence="1">
    <location>
        <begin position="56"/>
        <end position="74"/>
    </location>
</feature>
<protein>
    <submittedName>
        <fullName evidence="2">Uncharacterized protein</fullName>
    </submittedName>
</protein>
<feature type="region of interest" description="Disordered" evidence="1">
    <location>
        <begin position="1"/>
        <end position="41"/>
    </location>
</feature>
<evidence type="ECO:0000313" key="2">
    <source>
        <dbReference type="Ensembl" id="ENSGACP00000005984.1"/>
    </source>
</evidence>
<proteinExistence type="predicted"/>
<dbReference type="AlphaFoldDB" id="G3NKX1"/>
<organism evidence="2">
    <name type="scientific">Gasterosteus aculeatus</name>
    <name type="common">Three-spined stickleback</name>
    <dbReference type="NCBI Taxonomy" id="69293"/>
    <lineage>
        <taxon>Eukaryota</taxon>
        <taxon>Metazoa</taxon>
        <taxon>Chordata</taxon>
        <taxon>Craniata</taxon>
        <taxon>Vertebrata</taxon>
        <taxon>Euteleostomi</taxon>
        <taxon>Actinopterygii</taxon>
        <taxon>Neopterygii</taxon>
        <taxon>Teleostei</taxon>
        <taxon>Neoteleostei</taxon>
        <taxon>Acanthomorphata</taxon>
        <taxon>Eupercaria</taxon>
        <taxon>Perciformes</taxon>
        <taxon>Cottioidei</taxon>
        <taxon>Gasterosteales</taxon>
        <taxon>Gasterosteidae</taxon>
        <taxon>Gasterosteus</taxon>
    </lineage>
</organism>
<feature type="compositionally biased region" description="Polar residues" evidence="1">
    <location>
        <begin position="17"/>
        <end position="29"/>
    </location>
</feature>
<reference evidence="2" key="2">
    <citation type="submission" date="2024-04" db="UniProtKB">
        <authorList>
            <consortium name="Ensembl"/>
        </authorList>
    </citation>
    <scope>IDENTIFICATION</scope>
</reference>
<name>G3NKX1_GASAC</name>
<feature type="compositionally biased region" description="Polar residues" evidence="1">
    <location>
        <begin position="129"/>
        <end position="141"/>
    </location>
</feature>
<dbReference type="Bgee" id="ENSGACG00000004536">
    <property type="expression patterns" value="Expressed in head kidney and 11 other cell types or tissues"/>
</dbReference>
<evidence type="ECO:0000256" key="1">
    <source>
        <dbReference type="SAM" id="MobiDB-lite"/>
    </source>
</evidence>
<accession>G3NKX1</accession>
<dbReference type="InParanoid" id="G3NKX1"/>
<feature type="compositionally biased region" description="Low complexity" evidence="1">
    <location>
        <begin position="97"/>
        <end position="119"/>
    </location>
</feature>